<protein>
    <recommendedName>
        <fullName evidence="3">RNase H type-1 domain-containing protein</fullName>
    </recommendedName>
</protein>
<dbReference type="Gene3D" id="3.30.420.10">
    <property type="entry name" value="Ribonuclease H-like superfamily/Ribonuclease H"/>
    <property type="match status" value="1"/>
</dbReference>
<evidence type="ECO:0000313" key="2">
    <source>
        <dbReference type="Proteomes" id="UP001235939"/>
    </source>
</evidence>
<name>A0ABY6K067_9ARAC</name>
<evidence type="ECO:0008006" key="3">
    <source>
        <dbReference type="Google" id="ProtNLM"/>
    </source>
</evidence>
<organism evidence="1 2">
    <name type="scientific">Cordylochernes scorpioides</name>
    <dbReference type="NCBI Taxonomy" id="51811"/>
    <lineage>
        <taxon>Eukaryota</taxon>
        <taxon>Metazoa</taxon>
        <taxon>Ecdysozoa</taxon>
        <taxon>Arthropoda</taxon>
        <taxon>Chelicerata</taxon>
        <taxon>Arachnida</taxon>
        <taxon>Pseudoscorpiones</taxon>
        <taxon>Cheliferoidea</taxon>
        <taxon>Chernetidae</taxon>
        <taxon>Cordylochernes</taxon>
    </lineage>
</organism>
<dbReference type="InterPro" id="IPR012337">
    <property type="entry name" value="RNaseH-like_sf"/>
</dbReference>
<reference evidence="1 2" key="1">
    <citation type="submission" date="2022-01" db="EMBL/GenBank/DDBJ databases">
        <title>A chromosomal length assembly of Cordylochernes scorpioides.</title>
        <authorList>
            <person name="Zeh D."/>
            <person name="Zeh J."/>
        </authorList>
    </citation>
    <scope>NUCLEOTIDE SEQUENCE [LARGE SCALE GENOMIC DNA]</scope>
    <source>
        <strain evidence="1">IN4F17</strain>
        <tissue evidence="1">Whole Body</tissue>
    </source>
</reference>
<accession>A0ABY6K067</accession>
<dbReference type="SUPFAM" id="SSF53098">
    <property type="entry name" value="Ribonuclease H-like"/>
    <property type="match status" value="1"/>
</dbReference>
<dbReference type="InterPro" id="IPR036397">
    <property type="entry name" value="RNaseH_sf"/>
</dbReference>
<sequence length="176" mass="20482">MRGPFSNFVLDTSIYVSEIVEAVQCPEKRESFLAYPSPRQKILLAQFLEAVIEHTQDMDPSIRRGLKSLFFLVSIQEDRSETRSDKAGRSLACHLEVARRFLWRWLSSLYKLDTLICILQWIPVHVGIEGNEMADELAKEYRKLSQRKEQMSVSDADALAKYKIIKQKIEKIKYVK</sequence>
<dbReference type="EMBL" id="CP092863">
    <property type="protein sequence ID" value="UYV61689.1"/>
    <property type="molecule type" value="Genomic_DNA"/>
</dbReference>
<keyword evidence="2" id="KW-1185">Reference proteome</keyword>
<proteinExistence type="predicted"/>
<gene>
    <name evidence="1" type="ORF">LAZ67_1005922</name>
</gene>
<evidence type="ECO:0000313" key="1">
    <source>
        <dbReference type="EMBL" id="UYV61689.1"/>
    </source>
</evidence>
<dbReference type="Proteomes" id="UP001235939">
    <property type="component" value="Chromosome 01"/>
</dbReference>